<dbReference type="EMBL" id="BAUU01000004">
    <property type="protein sequence ID" value="GAE29452.1"/>
    <property type="molecule type" value="Genomic_DNA"/>
</dbReference>
<protein>
    <submittedName>
        <fullName evidence="1">Uncharacterized protein</fullName>
    </submittedName>
</protein>
<comment type="caution">
    <text evidence="1">The sequence shown here is derived from an EMBL/GenBank/DDBJ whole genome shotgun (WGS) entry which is preliminary data.</text>
</comment>
<evidence type="ECO:0000313" key="1">
    <source>
        <dbReference type="EMBL" id="GAE29452.1"/>
    </source>
</evidence>
<gene>
    <name evidence="1" type="ORF">JCM9152_810</name>
</gene>
<reference evidence="1" key="1">
    <citation type="journal article" date="2014" name="Genome Announc.">
        <title>Draft Genome Sequences of Three Alkaliphilic Bacillus Strains, Bacillus wakoensis JCM 9140T, Bacillus akibai JCM 9157T, and Bacillus hemicellulosilyticus JCM 9152T.</title>
        <authorList>
            <person name="Yuki M."/>
            <person name="Oshima K."/>
            <person name="Suda W."/>
            <person name="Oshida Y."/>
            <person name="Kitamura K."/>
            <person name="Iida T."/>
            <person name="Hattori M."/>
            <person name="Ohkuma M."/>
        </authorList>
    </citation>
    <scope>NUCLEOTIDE SEQUENCE [LARGE SCALE GENOMIC DNA]</scope>
    <source>
        <strain evidence="1">JCM 9152</strain>
    </source>
</reference>
<dbReference type="InterPro" id="IPR013328">
    <property type="entry name" value="6PGD_dom2"/>
</dbReference>
<proteinExistence type="predicted"/>
<dbReference type="STRING" id="1236971.JCM9152_810"/>
<organism evidence="1 2">
    <name type="scientific">Halalkalibacter hemicellulosilyticusJCM 9152</name>
    <dbReference type="NCBI Taxonomy" id="1236971"/>
    <lineage>
        <taxon>Bacteria</taxon>
        <taxon>Bacillati</taxon>
        <taxon>Bacillota</taxon>
        <taxon>Bacilli</taxon>
        <taxon>Bacillales</taxon>
        <taxon>Bacillaceae</taxon>
        <taxon>Halalkalibacter</taxon>
    </lineage>
</organism>
<dbReference type="AlphaFoldDB" id="W4QBZ0"/>
<keyword evidence="2" id="KW-1185">Reference proteome</keyword>
<sequence>MFDYREDEEALEIQAMINEHGPAYVLKAVSMLDENSDVVKEIVRHYDKLKAEM</sequence>
<name>W4QBZ0_9BACI</name>
<dbReference type="Proteomes" id="UP000018895">
    <property type="component" value="Unassembled WGS sequence"/>
</dbReference>
<evidence type="ECO:0000313" key="2">
    <source>
        <dbReference type="Proteomes" id="UP000018895"/>
    </source>
</evidence>
<accession>W4QBZ0</accession>
<dbReference type="Gene3D" id="1.10.1040.10">
    <property type="entry name" value="N-(1-d-carboxylethyl)-l-norvaline Dehydrogenase, domain 2"/>
    <property type="match status" value="1"/>
</dbReference>